<dbReference type="InterPro" id="IPR036397">
    <property type="entry name" value="RNaseH_sf"/>
</dbReference>
<accession>A0ABT4AH96</accession>
<sequence length="214" mass="23290">MAPPDLADILRHIGREEPLTGTVRAFPGLTREDLGRLLEAAASQLAPNPPPSSPEPRSEPRRPSRATPTLPVESRSPAEVPSSLRLFSDGAARGNPGPAGAGAVLMDAEGRVVARLGKFLGVQTNNYAEYMGLLLGLKHARTLGAKELEVLADSELLIRQLQGRYQVKSPTLRPLYEEAVALLKHFPRTKLTHVPREKNKAADEMSNRAIDERM</sequence>
<dbReference type="Proteomes" id="UP001207654">
    <property type="component" value="Unassembled WGS sequence"/>
</dbReference>
<feature type="region of interest" description="Disordered" evidence="1">
    <location>
        <begin position="40"/>
        <end position="81"/>
    </location>
</feature>
<dbReference type="Pfam" id="PF13456">
    <property type="entry name" value="RVT_3"/>
    <property type="match status" value="1"/>
</dbReference>
<feature type="domain" description="RNase H type-1" evidence="2">
    <location>
        <begin position="80"/>
        <end position="214"/>
    </location>
</feature>
<evidence type="ECO:0000256" key="1">
    <source>
        <dbReference type="SAM" id="MobiDB-lite"/>
    </source>
</evidence>
<proteinExistence type="predicted"/>
<dbReference type="PANTHER" id="PTHR46387">
    <property type="entry name" value="POLYNUCLEOTIDYL TRANSFERASE, RIBONUCLEASE H-LIKE SUPERFAMILY PROTEIN"/>
    <property type="match status" value="1"/>
</dbReference>
<dbReference type="InterPro" id="IPR012337">
    <property type="entry name" value="RNaseH-like_sf"/>
</dbReference>
<evidence type="ECO:0000313" key="4">
    <source>
        <dbReference type="Proteomes" id="UP001207654"/>
    </source>
</evidence>
<protein>
    <submittedName>
        <fullName evidence="3">Ribonuclease HI family protein</fullName>
    </submittedName>
</protein>
<dbReference type="SUPFAM" id="SSF53098">
    <property type="entry name" value="Ribonuclease H-like"/>
    <property type="match status" value="1"/>
</dbReference>
<dbReference type="CDD" id="cd09279">
    <property type="entry name" value="RNase_HI_like"/>
    <property type="match status" value="1"/>
</dbReference>
<evidence type="ECO:0000259" key="2">
    <source>
        <dbReference type="PROSITE" id="PS50879"/>
    </source>
</evidence>
<gene>
    <name evidence="3" type="ORF">OV287_42020</name>
</gene>
<evidence type="ECO:0000313" key="3">
    <source>
        <dbReference type="EMBL" id="MCY1081047.1"/>
    </source>
</evidence>
<dbReference type="PANTHER" id="PTHR46387:SF2">
    <property type="entry name" value="RIBONUCLEASE HI"/>
    <property type="match status" value="1"/>
</dbReference>
<feature type="region of interest" description="Disordered" evidence="1">
    <location>
        <begin position="195"/>
        <end position="214"/>
    </location>
</feature>
<reference evidence="3 4" key="1">
    <citation type="submission" date="2022-11" db="EMBL/GenBank/DDBJ databases">
        <title>Minimal conservation of predation-associated metabolite biosynthetic gene clusters underscores biosynthetic potential of Myxococcota including descriptions for ten novel species: Archangium lansinium sp. nov., Myxococcus landrumus sp. nov., Nannocystis bai.</title>
        <authorList>
            <person name="Ahearne A."/>
            <person name="Stevens C."/>
            <person name="Phillips K."/>
        </authorList>
    </citation>
    <scope>NUCLEOTIDE SEQUENCE [LARGE SCALE GENOMIC DNA]</scope>
    <source>
        <strain evidence="3 4">MIWBW</strain>
    </source>
</reference>
<name>A0ABT4AH96_9BACT</name>
<comment type="caution">
    <text evidence="3">The sequence shown here is derived from an EMBL/GenBank/DDBJ whole genome shotgun (WGS) entry which is preliminary data.</text>
</comment>
<dbReference type="EMBL" id="JAPNKA010000001">
    <property type="protein sequence ID" value="MCY1081047.1"/>
    <property type="molecule type" value="Genomic_DNA"/>
</dbReference>
<keyword evidence="4" id="KW-1185">Reference proteome</keyword>
<dbReference type="PROSITE" id="PS50879">
    <property type="entry name" value="RNASE_H_1"/>
    <property type="match status" value="1"/>
</dbReference>
<dbReference type="RefSeq" id="WP_267539662.1">
    <property type="nucleotide sequence ID" value="NZ_JAPNKA010000001.1"/>
</dbReference>
<dbReference type="Gene3D" id="3.30.420.10">
    <property type="entry name" value="Ribonuclease H-like superfamily/Ribonuclease H"/>
    <property type="match status" value="1"/>
</dbReference>
<dbReference type="InterPro" id="IPR002156">
    <property type="entry name" value="RNaseH_domain"/>
</dbReference>
<organism evidence="3 4">
    <name type="scientific">Archangium lansingense</name>
    <dbReference type="NCBI Taxonomy" id="2995310"/>
    <lineage>
        <taxon>Bacteria</taxon>
        <taxon>Pseudomonadati</taxon>
        <taxon>Myxococcota</taxon>
        <taxon>Myxococcia</taxon>
        <taxon>Myxococcales</taxon>
        <taxon>Cystobacterineae</taxon>
        <taxon>Archangiaceae</taxon>
        <taxon>Archangium</taxon>
    </lineage>
</organism>